<dbReference type="InterPro" id="IPR011744">
    <property type="entry name" value="ATPase_gene1"/>
</dbReference>
<dbReference type="STRING" id="1763535.LPB072_21220"/>
<keyword evidence="1" id="KW-1133">Transmembrane helix</keyword>
<dbReference type="Proteomes" id="UP000185657">
    <property type="component" value="Unassembled WGS sequence"/>
</dbReference>
<evidence type="ECO:0000313" key="5">
    <source>
        <dbReference type="Proteomes" id="UP000185680"/>
    </source>
</evidence>
<evidence type="ECO:0000313" key="4">
    <source>
        <dbReference type="Proteomes" id="UP000185657"/>
    </source>
</evidence>
<feature type="transmembrane region" description="Helical" evidence="1">
    <location>
        <begin position="43"/>
        <end position="64"/>
    </location>
</feature>
<dbReference type="AlphaFoldDB" id="A0A162P516"/>
<feature type="transmembrane region" description="Helical" evidence="1">
    <location>
        <begin position="70"/>
        <end position="94"/>
    </location>
</feature>
<keyword evidence="1" id="KW-0472">Membrane</keyword>
<organism evidence="2 5">
    <name type="scientific">Hydrogenophaga crassostreae</name>
    <dbReference type="NCBI Taxonomy" id="1763535"/>
    <lineage>
        <taxon>Bacteria</taxon>
        <taxon>Pseudomonadati</taxon>
        <taxon>Pseudomonadota</taxon>
        <taxon>Betaproteobacteria</taxon>
        <taxon>Burkholderiales</taxon>
        <taxon>Comamonadaceae</taxon>
        <taxon>Hydrogenophaga</taxon>
    </lineage>
</organism>
<sequence length="100" mass="11243">MNKDHRPEDGDDTSSALLEQVRRRAGSAQRWLRDGEPSLAKQFAAVGVLGWIIVVPALLGVWIGRWIDRWLASGITFTAALLFCGILLGGWSAWRWMHEK</sequence>
<keyword evidence="1" id="KW-0812">Transmembrane</keyword>
<accession>A0A162P516</accession>
<dbReference type="InterPro" id="IPR032820">
    <property type="entry name" value="ATPase_put"/>
</dbReference>
<proteinExistence type="predicted"/>
<dbReference type="OrthoDB" id="466056at2"/>
<dbReference type="EMBL" id="CP017476">
    <property type="protein sequence ID" value="AOW14963.1"/>
    <property type="molecule type" value="Genomic_DNA"/>
</dbReference>
<dbReference type="RefSeq" id="WP_066091313.1">
    <property type="nucleotide sequence ID" value="NZ_CP017476.1"/>
</dbReference>
<evidence type="ECO:0000256" key="1">
    <source>
        <dbReference type="SAM" id="Phobius"/>
    </source>
</evidence>
<dbReference type="Pfam" id="PF09527">
    <property type="entry name" value="ATPase_gene1"/>
    <property type="match status" value="1"/>
</dbReference>
<dbReference type="NCBIfam" id="TIGR02230">
    <property type="entry name" value="ATPase_gene1"/>
    <property type="match status" value="1"/>
</dbReference>
<reference evidence="2 5" key="2">
    <citation type="submission" date="2016-10" db="EMBL/GenBank/DDBJ databases">
        <title>Hydorgenophaga sp. LPB0072 isolated from gastropod.</title>
        <authorList>
            <person name="Kim E."/>
            <person name="Yi H."/>
        </authorList>
    </citation>
    <scope>NUCLEOTIDE SEQUENCE [LARGE SCALE GENOMIC DNA]</scope>
    <source>
        <strain evidence="2 5">LPB0072</strain>
    </source>
</reference>
<dbReference type="EMBL" id="LVWD01000016">
    <property type="protein sequence ID" value="OAD41415.1"/>
    <property type="molecule type" value="Genomic_DNA"/>
</dbReference>
<dbReference type="Proteomes" id="UP000185680">
    <property type="component" value="Chromosome"/>
</dbReference>
<keyword evidence="4" id="KW-1185">Reference proteome</keyword>
<gene>
    <name evidence="2" type="ORF">LPB072_21220</name>
    <name evidence="3" type="ORF">LPB72_12895</name>
</gene>
<dbReference type="KEGG" id="hyl:LPB072_21220"/>
<reference evidence="3 4" key="1">
    <citation type="submission" date="2016-02" db="EMBL/GenBank/DDBJ databases">
        <title>Draft genome sequence of Hydrogenophaga sp. LPB0072.</title>
        <authorList>
            <person name="Shin S.-K."/>
            <person name="Yi H."/>
        </authorList>
    </citation>
    <scope>NUCLEOTIDE SEQUENCE [LARGE SCALE GENOMIC DNA]</scope>
    <source>
        <strain evidence="3 4">LPB0072</strain>
    </source>
</reference>
<evidence type="ECO:0000313" key="3">
    <source>
        <dbReference type="EMBL" id="OAD41415.1"/>
    </source>
</evidence>
<protein>
    <submittedName>
        <fullName evidence="2">ATPase F0F1</fullName>
    </submittedName>
</protein>
<name>A0A162P516_9BURK</name>
<evidence type="ECO:0000313" key="2">
    <source>
        <dbReference type="EMBL" id="AOW14963.1"/>
    </source>
</evidence>